<gene>
    <name evidence="1" type="ORF">AH903_12725</name>
</gene>
<name>A0A3V3CIJ3_SALET</name>
<comment type="caution">
    <text evidence="1">The sequence shown here is derived from an EMBL/GenBank/DDBJ whole genome shotgun (WGS) entry which is preliminary data.</text>
</comment>
<accession>A0A3V3CIJ3</accession>
<dbReference type="AlphaFoldDB" id="A0A3V3CIJ3"/>
<organism evidence="1">
    <name type="scientific">Salmonella enterica subsp. enterica serovar Havana</name>
    <dbReference type="NCBI Taxonomy" id="179997"/>
    <lineage>
        <taxon>Bacteria</taxon>
        <taxon>Pseudomonadati</taxon>
        <taxon>Pseudomonadota</taxon>
        <taxon>Gammaproteobacteria</taxon>
        <taxon>Enterobacterales</taxon>
        <taxon>Enterobacteriaceae</taxon>
        <taxon>Salmonella</taxon>
    </lineage>
</organism>
<evidence type="ECO:0000313" key="1">
    <source>
        <dbReference type="EMBL" id="EBX7850693.1"/>
    </source>
</evidence>
<proteinExistence type="predicted"/>
<protein>
    <submittedName>
        <fullName evidence="1">Uncharacterized protein</fullName>
    </submittedName>
</protein>
<sequence>MPDGGYALSGLQGYQYRIIRRPDKRSAIRRWVRRRLGRAQRNIRYPVPQAGSGTTLPTVFVTRFPDKCLSHRLQWEKFDLKRISVSVFQGVRSRSVHYFV</sequence>
<dbReference type="EMBL" id="AAHMGB010000005">
    <property type="protein sequence ID" value="EBX7850693.1"/>
    <property type="molecule type" value="Genomic_DNA"/>
</dbReference>
<reference evidence="1" key="1">
    <citation type="submission" date="2018-07" db="EMBL/GenBank/DDBJ databases">
        <authorList>
            <consortium name="GenomeTrakr network: Whole genome sequencing for foodborne pathogen traceback"/>
        </authorList>
    </citation>
    <scope>NUCLEOTIDE SEQUENCE</scope>
    <source>
        <strain evidence="1">FDA00002801</strain>
    </source>
</reference>